<feature type="domain" description="Solute-binding protein family 5" evidence="1">
    <location>
        <begin position="35"/>
        <end position="211"/>
    </location>
</feature>
<dbReference type="InterPro" id="IPR039424">
    <property type="entry name" value="SBP_5"/>
</dbReference>
<dbReference type="OrthoDB" id="9796817at2"/>
<dbReference type="RefSeq" id="WP_129076824.1">
    <property type="nucleotide sequence ID" value="NZ_QOUX01000001.1"/>
</dbReference>
<comment type="caution">
    <text evidence="2">The sequence shown here is derived from an EMBL/GenBank/DDBJ whole genome shotgun (WGS) entry which is preliminary data.</text>
</comment>
<dbReference type="EMBL" id="QOUX01000001">
    <property type="protein sequence ID" value="RXJ04482.1"/>
    <property type="molecule type" value="Genomic_DNA"/>
</dbReference>
<evidence type="ECO:0000313" key="3">
    <source>
        <dbReference type="Proteomes" id="UP000290649"/>
    </source>
</evidence>
<dbReference type="Proteomes" id="UP000290649">
    <property type="component" value="Unassembled WGS sequence"/>
</dbReference>
<keyword evidence="3" id="KW-1185">Reference proteome</keyword>
<evidence type="ECO:0000313" key="2">
    <source>
        <dbReference type="EMBL" id="RXJ04482.1"/>
    </source>
</evidence>
<dbReference type="InterPro" id="IPR000914">
    <property type="entry name" value="SBP_5_dom"/>
</dbReference>
<dbReference type="AlphaFoldDB" id="A0A4Q0VYL1"/>
<name>A0A4Q0VYL1_9BACI</name>
<reference evidence="2 3" key="1">
    <citation type="journal article" date="2019" name="Int. J. Syst. Evol. Microbiol.">
        <title>Anaerobacillus alkaliphilus sp. nov., a novel alkaliphilic and moderately halophilic bacterium.</title>
        <authorList>
            <person name="Borsodi A.K."/>
            <person name="Aszalos J.M."/>
            <person name="Bihari P."/>
            <person name="Nagy I."/>
            <person name="Schumann P."/>
            <person name="Sproer C."/>
            <person name="Kovacs A.L."/>
            <person name="Boka K."/>
            <person name="Dobosy P."/>
            <person name="Ovari M."/>
            <person name="Szili-Kovacs T."/>
            <person name="Toth E."/>
        </authorList>
    </citation>
    <scope>NUCLEOTIDE SEQUENCE [LARGE SCALE GENOMIC DNA]</scope>
    <source>
        <strain evidence="2 3">B16-10</strain>
    </source>
</reference>
<dbReference type="GO" id="GO:0015833">
    <property type="term" value="P:peptide transport"/>
    <property type="evidence" value="ECO:0007669"/>
    <property type="project" value="TreeGrafter"/>
</dbReference>
<evidence type="ECO:0000259" key="1">
    <source>
        <dbReference type="Pfam" id="PF00496"/>
    </source>
</evidence>
<dbReference type="Gene3D" id="3.10.105.10">
    <property type="entry name" value="Dipeptide-binding Protein, Domain 3"/>
    <property type="match status" value="1"/>
</dbReference>
<sequence length="357" mass="41272">MQKGYSSLENKQAIIKKEPFEATWITVEELRAPMVQLQANKDYWNKPRGPKLSEVIFRNDLSKQEALLLCINTEGQVDIVTMIEPKQAAAVIDSPYANLVQVNTDRVFAGVFNRFQPDVPFNDRRVREAFNMAINQSRVARQGFLGYATPIPSLVPPWSKEMPEDVTPIPYNPSRAKELLREVGWPEDREFVIAVLKMYEDAAKVIAEEIETVLSLKVRVIVIEETEEHKWRKAIAEKRRIPKIDLLLVDVFALFTEGIPAFIHREFFGENGALRLGPELEEFNRLFVAYSSEINDLRKVELAKEIDRFVYKEALGLFLCCPQDLYAVNRHVQFRASRSTFELTETEVTKDHWSRRL</sequence>
<gene>
    <name evidence="2" type="ORF">DS745_03620</name>
</gene>
<accession>A0A4Q0VYL1</accession>
<dbReference type="GO" id="GO:1904680">
    <property type="term" value="F:peptide transmembrane transporter activity"/>
    <property type="evidence" value="ECO:0007669"/>
    <property type="project" value="TreeGrafter"/>
</dbReference>
<dbReference type="PANTHER" id="PTHR30290">
    <property type="entry name" value="PERIPLASMIC BINDING COMPONENT OF ABC TRANSPORTER"/>
    <property type="match status" value="1"/>
</dbReference>
<dbReference type="SUPFAM" id="SSF53850">
    <property type="entry name" value="Periplasmic binding protein-like II"/>
    <property type="match status" value="1"/>
</dbReference>
<organism evidence="2 3">
    <name type="scientific">Anaerobacillus alkaliphilus</name>
    <dbReference type="NCBI Taxonomy" id="1548597"/>
    <lineage>
        <taxon>Bacteria</taxon>
        <taxon>Bacillati</taxon>
        <taxon>Bacillota</taxon>
        <taxon>Bacilli</taxon>
        <taxon>Bacillales</taxon>
        <taxon>Bacillaceae</taxon>
        <taxon>Anaerobacillus</taxon>
    </lineage>
</organism>
<protein>
    <submittedName>
        <fullName evidence="2">ABC transporter substrate-binding protein</fullName>
    </submittedName>
</protein>
<proteinExistence type="predicted"/>
<dbReference type="Gene3D" id="3.40.190.10">
    <property type="entry name" value="Periplasmic binding protein-like II"/>
    <property type="match status" value="1"/>
</dbReference>
<dbReference type="Pfam" id="PF00496">
    <property type="entry name" value="SBP_bac_5"/>
    <property type="match status" value="1"/>
</dbReference>